<feature type="transmembrane region" description="Helical" evidence="10">
    <location>
        <begin position="123"/>
        <end position="147"/>
    </location>
</feature>
<dbReference type="PANTHER" id="PTHR24230">
    <property type="entry name" value="G-PROTEIN COUPLED RECEPTOR"/>
    <property type="match status" value="1"/>
</dbReference>
<feature type="region of interest" description="Disordered" evidence="9">
    <location>
        <begin position="250"/>
        <end position="273"/>
    </location>
</feature>
<evidence type="ECO:0000256" key="1">
    <source>
        <dbReference type="ARBA" id="ARBA00004651"/>
    </source>
</evidence>
<evidence type="ECO:0000256" key="6">
    <source>
        <dbReference type="ARBA" id="ARBA00023136"/>
    </source>
</evidence>
<keyword evidence="2" id="KW-1003">Cell membrane</keyword>
<dbReference type="GO" id="GO:0008528">
    <property type="term" value="F:G protein-coupled peptide receptor activity"/>
    <property type="evidence" value="ECO:0007669"/>
    <property type="project" value="TreeGrafter"/>
</dbReference>
<feature type="domain" description="G-protein coupled receptors family 1 profile" evidence="11">
    <location>
        <begin position="54"/>
        <end position="304"/>
    </location>
</feature>
<dbReference type="Pfam" id="PF00001">
    <property type="entry name" value="7tm_1"/>
    <property type="match status" value="1"/>
</dbReference>
<dbReference type="AlphaFoldDB" id="A0AAE1CPS2"/>
<proteinExistence type="predicted"/>
<dbReference type="InterPro" id="IPR000276">
    <property type="entry name" value="GPCR_Rhodpsn"/>
</dbReference>
<sequence length="380" mass="43313">MESDFKFSANATQLGLEIAVDTKIRFLETATAIMLRRSIYYFINPSILVASVFSNIINISTFITIGLADGMTCLFLALSISDFLHCSLWTVERVLGAAYVFGRQYPYYNIFAIAFFFSRHARVWHIVSTLLTVFAAVQKCACVASPINFRFFFTRRRCVIVILAIYVCVIISYIPNFYVDTMKPYFDKRLNRTRMGYSRRNDKVYRDSADYYLFAHYVCLQFLALSVSLACVVVMTWKLKEAARVRQDMKSGRSKEEKSNDGAKTAGESSKSDNNLSAKELRVLSSVNLVCAIFIFGTAPYVILSSCALFIDSFDHRGRDFTLYHILLGIQEICEYNNLSFESTACSTPKLRFTSETKQQSITFCFCFHIDASKMGLHNN</sequence>
<accession>A0AAE1CPS2</accession>
<keyword evidence="6 10" id="KW-0472">Membrane</keyword>
<feature type="transmembrane region" description="Helical" evidence="10">
    <location>
        <begin position="287"/>
        <end position="311"/>
    </location>
</feature>
<feature type="transmembrane region" description="Helical" evidence="10">
    <location>
        <begin position="214"/>
        <end position="237"/>
    </location>
</feature>
<evidence type="ECO:0000313" key="12">
    <source>
        <dbReference type="EMBL" id="KAK3727304.1"/>
    </source>
</evidence>
<dbReference type="SUPFAM" id="SSF81321">
    <property type="entry name" value="Family A G protein-coupled receptor-like"/>
    <property type="match status" value="1"/>
</dbReference>
<evidence type="ECO:0000256" key="7">
    <source>
        <dbReference type="ARBA" id="ARBA00023170"/>
    </source>
</evidence>
<evidence type="ECO:0000256" key="8">
    <source>
        <dbReference type="ARBA" id="ARBA00023224"/>
    </source>
</evidence>
<organism evidence="12 13">
    <name type="scientific">Elysia crispata</name>
    <name type="common">lettuce slug</name>
    <dbReference type="NCBI Taxonomy" id="231223"/>
    <lineage>
        <taxon>Eukaryota</taxon>
        <taxon>Metazoa</taxon>
        <taxon>Spiralia</taxon>
        <taxon>Lophotrochozoa</taxon>
        <taxon>Mollusca</taxon>
        <taxon>Gastropoda</taxon>
        <taxon>Heterobranchia</taxon>
        <taxon>Euthyneura</taxon>
        <taxon>Panpulmonata</taxon>
        <taxon>Sacoglossa</taxon>
        <taxon>Placobranchoidea</taxon>
        <taxon>Plakobranchidae</taxon>
        <taxon>Elysia</taxon>
    </lineage>
</organism>
<evidence type="ECO:0000256" key="10">
    <source>
        <dbReference type="SAM" id="Phobius"/>
    </source>
</evidence>
<keyword evidence="3 10" id="KW-0812">Transmembrane</keyword>
<dbReference type="Gene3D" id="1.20.1070.10">
    <property type="entry name" value="Rhodopsin 7-helix transmembrane proteins"/>
    <property type="match status" value="1"/>
</dbReference>
<feature type="transmembrane region" description="Helical" evidence="10">
    <location>
        <begin position="39"/>
        <end position="57"/>
    </location>
</feature>
<evidence type="ECO:0000256" key="3">
    <source>
        <dbReference type="ARBA" id="ARBA00022692"/>
    </source>
</evidence>
<reference evidence="12" key="1">
    <citation type="journal article" date="2023" name="G3 (Bethesda)">
        <title>A reference genome for the long-term kleptoplast-retaining sea slug Elysia crispata morphotype clarki.</title>
        <authorList>
            <person name="Eastman K.E."/>
            <person name="Pendleton A.L."/>
            <person name="Shaikh M.A."/>
            <person name="Suttiyut T."/>
            <person name="Ogas R."/>
            <person name="Tomko P."/>
            <person name="Gavelis G."/>
            <person name="Widhalm J.R."/>
            <person name="Wisecaver J.H."/>
        </authorList>
    </citation>
    <scope>NUCLEOTIDE SEQUENCE</scope>
    <source>
        <strain evidence="12">ECLA1</strain>
    </source>
</reference>
<name>A0AAE1CPS2_9GAST</name>
<keyword evidence="13" id="KW-1185">Reference proteome</keyword>
<evidence type="ECO:0000256" key="4">
    <source>
        <dbReference type="ARBA" id="ARBA00022989"/>
    </source>
</evidence>
<dbReference type="GO" id="GO:0007218">
    <property type="term" value="P:neuropeptide signaling pathway"/>
    <property type="evidence" value="ECO:0007669"/>
    <property type="project" value="TreeGrafter"/>
</dbReference>
<evidence type="ECO:0000256" key="5">
    <source>
        <dbReference type="ARBA" id="ARBA00023040"/>
    </source>
</evidence>
<evidence type="ECO:0000256" key="9">
    <source>
        <dbReference type="SAM" id="MobiDB-lite"/>
    </source>
</evidence>
<comment type="subcellular location">
    <subcellularLocation>
        <location evidence="1">Cell membrane</location>
        <topology evidence="1">Multi-pass membrane protein</topology>
    </subcellularLocation>
</comment>
<feature type="transmembrane region" description="Helical" evidence="10">
    <location>
        <begin position="159"/>
        <end position="179"/>
    </location>
</feature>
<gene>
    <name evidence="12" type="ORF">RRG08_049927</name>
</gene>
<comment type="caution">
    <text evidence="12">The sequence shown here is derived from an EMBL/GenBank/DDBJ whole genome shotgun (WGS) entry which is preliminary data.</text>
</comment>
<evidence type="ECO:0000256" key="2">
    <source>
        <dbReference type="ARBA" id="ARBA00022475"/>
    </source>
</evidence>
<keyword evidence="4 10" id="KW-1133">Transmembrane helix</keyword>
<keyword evidence="8" id="KW-0807">Transducer</keyword>
<feature type="compositionally biased region" description="Basic and acidic residues" evidence="9">
    <location>
        <begin position="250"/>
        <end position="261"/>
    </location>
</feature>
<dbReference type="Proteomes" id="UP001283361">
    <property type="component" value="Unassembled WGS sequence"/>
</dbReference>
<protein>
    <recommendedName>
        <fullName evidence="11">G-protein coupled receptors family 1 profile domain-containing protein</fullName>
    </recommendedName>
</protein>
<evidence type="ECO:0000313" key="13">
    <source>
        <dbReference type="Proteomes" id="UP001283361"/>
    </source>
</evidence>
<dbReference type="InterPro" id="IPR017452">
    <property type="entry name" value="GPCR_Rhodpsn_7TM"/>
</dbReference>
<dbReference type="EMBL" id="JAWDGP010007247">
    <property type="protein sequence ID" value="KAK3727304.1"/>
    <property type="molecule type" value="Genomic_DNA"/>
</dbReference>
<keyword evidence="7" id="KW-0675">Receptor</keyword>
<evidence type="ECO:0000259" key="11">
    <source>
        <dbReference type="PROSITE" id="PS50262"/>
    </source>
</evidence>
<keyword evidence="5" id="KW-0297">G-protein coupled receptor</keyword>
<dbReference type="PROSITE" id="PS50262">
    <property type="entry name" value="G_PROTEIN_RECEP_F1_2"/>
    <property type="match status" value="1"/>
</dbReference>
<dbReference type="GO" id="GO:0005886">
    <property type="term" value="C:plasma membrane"/>
    <property type="evidence" value="ECO:0007669"/>
    <property type="project" value="UniProtKB-SubCell"/>
</dbReference>